<protein>
    <recommendedName>
        <fullName evidence="9">tRNA-uridine aminocarboxypropyltransferase 1</fullName>
        <ecNumber evidence="2">2.5.1.25</ecNumber>
    </recommendedName>
    <alternativeName>
        <fullName evidence="10">DTW domain-containing protein 1</fullName>
    </alternativeName>
</protein>
<evidence type="ECO:0000313" key="13">
    <source>
        <dbReference type="EMBL" id="KAK9718167.1"/>
    </source>
</evidence>
<evidence type="ECO:0000256" key="1">
    <source>
        <dbReference type="ARBA" id="ARBA00004123"/>
    </source>
</evidence>
<dbReference type="Proteomes" id="UP001479436">
    <property type="component" value="Unassembled WGS sequence"/>
</dbReference>
<evidence type="ECO:0000256" key="11">
    <source>
        <dbReference type="ARBA" id="ARBA00048718"/>
    </source>
</evidence>
<evidence type="ECO:0000259" key="12">
    <source>
        <dbReference type="SMART" id="SM01144"/>
    </source>
</evidence>
<keyword evidence="5" id="KW-0819">tRNA processing</keyword>
<dbReference type="PANTHER" id="PTHR15627">
    <property type="entry name" value="NATURAL KILLER CELL-SPECIFIC ANTIGEN KLIP1"/>
    <property type="match status" value="1"/>
</dbReference>
<dbReference type="InterPro" id="IPR005636">
    <property type="entry name" value="DTW"/>
</dbReference>
<keyword evidence="3" id="KW-0808">Transferase</keyword>
<comment type="function">
    <text evidence="7">Catalyzes the formation of 3-(3-amino-3-carboxypropyl)uridine (acp3U) at position 20 in the D-loop of several cytoplasmic tRNAs (acp3U(20)).</text>
</comment>
<name>A0ABR2W2Q1_9FUNG</name>
<evidence type="ECO:0000256" key="2">
    <source>
        <dbReference type="ARBA" id="ARBA00012386"/>
    </source>
</evidence>
<proteinExistence type="inferred from homology"/>
<evidence type="ECO:0000256" key="9">
    <source>
        <dbReference type="ARBA" id="ARBA00039242"/>
    </source>
</evidence>
<evidence type="ECO:0000256" key="10">
    <source>
        <dbReference type="ARBA" id="ARBA00042508"/>
    </source>
</evidence>
<comment type="subcellular location">
    <subcellularLocation>
        <location evidence="1">Nucleus</location>
    </subcellularLocation>
</comment>
<comment type="catalytic activity">
    <reaction evidence="11">
        <text>a uridine in tRNA + S-adenosyl-L-methionine = a 3-[(3S)-3-amino-3-carboxypropyl]uridine in tRNA + S-methyl-5'-thioadenosine + H(+)</text>
        <dbReference type="Rhea" id="RHEA:62432"/>
        <dbReference type="Rhea" id="RHEA-COMP:13339"/>
        <dbReference type="Rhea" id="RHEA-COMP:16092"/>
        <dbReference type="ChEBI" id="CHEBI:15378"/>
        <dbReference type="ChEBI" id="CHEBI:17509"/>
        <dbReference type="ChEBI" id="CHEBI:59789"/>
        <dbReference type="ChEBI" id="CHEBI:65315"/>
        <dbReference type="ChEBI" id="CHEBI:82930"/>
        <dbReference type="EC" id="2.5.1.25"/>
    </reaction>
</comment>
<evidence type="ECO:0000256" key="6">
    <source>
        <dbReference type="ARBA" id="ARBA00023242"/>
    </source>
</evidence>
<reference evidence="13 14" key="1">
    <citation type="submission" date="2023-04" db="EMBL/GenBank/DDBJ databases">
        <title>Genome of Basidiobolus ranarum AG-B5.</title>
        <authorList>
            <person name="Stajich J.E."/>
            <person name="Carter-House D."/>
            <person name="Gryganskyi A."/>
        </authorList>
    </citation>
    <scope>NUCLEOTIDE SEQUENCE [LARGE SCALE GENOMIC DNA]</scope>
    <source>
        <strain evidence="13 14">AG-B5</strain>
    </source>
</reference>
<evidence type="ECO:0000256" key="3">
    <source>
        <dbReference type="ARBA" id="ARBA00022679"/>
    </source>
</evidence>
<evidence type="ECO:0000256" key="7">
    <source>
        <dbReference type="ARBA" id="ARBA00037050"/>
    </source>
</evidence>
<dbReference type="PANTHER" id="PTHR15627:SF8">
    <property type="entry name" value="TRNA-URIDINE AMINOCARBOXYPROPYLTRANSFERASE 1"/>
    <property type="match status" value="1"/>
</dbReference>
<keyword evidence="6" id="KW-0539">Nucleus</keyword>
<dbReference type="SMART" id="SM01144">
    <property type="entry name" value="DTW"/>
    <property type="match status" value="1"/>
</dbReference>
<sequence>MKLTIPDNFSTLKLSDTSVLDACQTREKCPNCQKSVKYFCYKCFQVVGCSKDQIPKVKLPFKLEVIKHQAERDGKSTAIHAKIVAPEDVEIYTFPQDLPDLTNLEDTLLLFPTKDAKSLSEIPKESFSRVIVVDGTWKQASSILHNIPELSKIRKVKIPTQTTTFWRYQNCDSTHLATIEAIYYLYKEYALAQQSASQAVYDGRYDDLLFYYIYFYSLIQNNYIHDKDERSFTSRHQTNYIQYPEN</sequence>
<dbReference type="Pfam" id="PF03942">
    <property type="entry name" value="DTW"/>
    <property type="match status" value="1"/>
</dbReference>
<accession>A0ABR2W2Q1</accession>
<gene>
    <name evidence="13" type="ORF">K7432_005710</name>
</gene>
<feature type="domain" description="DTW" evidence="12">
    <location>
        <begin position="36"/>
        <end position="224"/>
    </location>
</feature>
<comment type="caution">
    <text evidence="13">The sequence shown here is derived from an EMBL/GenBank/DDBJ whole genome shotgun (WGS) entry which is preliminary data.</text>
</comment>
<comment type="similarity">
    <text evidence="8">Belongs to the TDD superfamily. DTWD1 family.</text>
</comment>
<evidence type="ECO:0000256" key="5">
    <source>
        <dbReference type="ARBA" id="ARBA00022694"/>
    </source>
</evidence>
<evidence type="ECO:0000256" key="4">
    <source>
        <dbReference type="ARBA" id="ARBA00022691"/>
    </source>
</evidence>
<dbReference type="InterPro" id="IPR051521">
    <property type="entry name" value="tRNA_Mod/Golgi_Maint"/>
</dbReference>
<keyword evidence="14" id="KW-1185">Reference proteome</keyword>
<evidence type="ECO:0000256" key="8">
    <source>
        <dbReference type="ARBA" id="ARBA00038290"/>
    </source>
</evidence>
<evidence type="ECO:0000313" key="14">
    <source>
        <dbReference type="Proteomes" id="UP001479436"/>
    </source>
</evidence>
<dbReference type="EMBL" id="JASJQH010007107">
    <property type="protein sequence ID" value="KAK9718167.1"/>
    <property type="molecule type" value="Genomic_DNA"/>
</dbReference>
<keyword evidence="4" id="KW-0949">S-adenosyl-L-methionine</keyword>
<dbReference type="EC" id="2.5.1.25" evidence="2"/>
<organism evidence="13 14">
    <name type="scientific">Basidiobolus ranarum</name>
    <dbReference type="NCBI Taxonomy" id="34480"/>
    <lineage>
        <taxon>Eukaryota</taxon>
        <taxon>Fungi</taxon>
        <taxon>Fungi incertae sedis</taxon>
        <taxon>Zoopagomycota</taxon>
        <taxon>Entomophthoromycotina</taxon>
        <taxon>Basidiobolomycetes</taxon>
        <taxon>Basidiobolales</taxon>
        <taxon>Basidiobolaceae</taxon>
        <taxon>Basidiobolus</taxon>
    </lineage>
</organism>